<dbReference type="Gene3D" id="1.10.472.10">
    <property type="entry name" value="Cyclin-like"/>
    <property type="match status" value="2"/>
</dbReference>
<protein>
    <submittedName>
        <fullName evidence="8">Uncharacterized protein</fullName>
    </submittedName>
</protein>
<dbReference type="SMART" id="SM00385">
    <property type="entry name" value="CYCLIN"/>
    <property type="match status" value="2"/>
</dbReference>
<dbReference type="FunFam" id="1.10.472.10:FF:000060">
    <property type="entry name" value="D6-type cyclin"/>
    <property type="match status" value="1"/>
</dbReference>
<keyword evidence="3 5" id="KW-0195">Cyclin</keyword>
<keyword evidence="4" id="KW-0131">Cell cycle</keyword>
<dbReference type="PANTHER" id="PTHR10177">
    <property type="entry name" value="CYCLINS"/>
    <property type="match status" value="1"/>
</dbReference>
<dbReference type="FunFam" id="1.10.472.10:FF:000070">
    <property type="entry name" value="CYCLIN D32"/>
    <property type="match status" value="1"/>
</dbReference>
<reference evidence="8 9" key="1">
    <citation type="journal article" date="2015" name="Proc. Natl. Acad. Sci. U.S.A.">
        <title>The resurrection genome of Boea hygrometrica: A blueprint for survival of dehydration.</title>
        <authorList>
            <person name="Xiao L."/>
            <person name="Yang G."/>
            <person name="Zhang L."/>
            <person name="Yang X."/>
            <person name="Zhao S."/>
            <person name="Ji Z."/>
            <person name="Zhou Q."/>
            <person name="Hu M."/>
            <person name="Wang Y."/>
            <person name="Chen M."/>
            <person name="Xu Y."/>
            <person name="Jin H."/>
            <person name="Xiao X."/>
            <person name="Hu G."/>
            <person name="Bao F."/>
            <person name="Hu Y."/>
            <person name="Wan P."/>
            <person name="Li L."/>
            <person name="Deng X."/>
            <person name="Kuang T."/>
            <person name="Xiang C."/>
            <person name="Zhu J.K."/>
            <person name="Oliver M.J."/>
            <person name="He Y."/>
        </authorList>
    </citation>
    <scope>NUCLEOTIDE SEQUENCE [LARGE SCALE GENOMIC DNA]</scope>
    <source>
        <strain evidence="9">cv. XS01</strain>
    </source>
</reference>
<dbReference type="SUPFAM" id="SSF47954">
    <property type="entry name" value="Cyclin-like"/>
    <property type="match status" value="2"/>
</dbReference>
<dbReference type="GO" id="GO:0010444">
    <property type="term" value="P:guard mother cell differentiation"/>
    <property type="evidence" value="ECO:0007669"/>
    <property type="project" value="UniProtKB-ARBA"/>
</dbReference>
<name>A0A2Z7C2P8_9LAMI</name>
<dbReference type="Proteomes" id="UP000250235">
    <property type="component" value="Unassembled WGS sequence"/>
</dbReference>
<dbReference type="InterPro" id="IPR039361">
    <property type="entry name" value="Cyclin"/>
</dbReference>
<dbReference type="PROSITE" id="PS00292">
    <property type="entry name" value="CYCLINS"/>
    <property type="match status" value="1"/>
</dbReference>
<evidence type="ECO:0000256" key="1">
    <source>
        <dbReference type="ARBA" id="ARBA00009065"/>
    </source>
</evidence>
<sequence>MSTNQNAQSSLFDTLYCDEEEGSEITSNDYCFNGENDLHSLCSMLLEQDLLWDDEELQSLFCKEKETCIKSNTIIEAGTSFSVARKESVEWVLRTNSFFGFAAMTAVLAVNYLDRFLCGLTMQKDKPWMIQLAAVTCLSLAAKVEETRVPLLLNLQVECTKYVFEAKTIQRMEILVLSSLNWTMNPVTPLSFLDHIVRRLGLKRYIHWEFLKLCENLLLSIISDSRFLRYLPSVLATATMLNVVHQVGQFNAIGYEKQLLKVLKINKEEVDECYELIQETLCCSGLNGKNMTQKRKFCQISGSPCGALDQFLFPSIPSEHSSFPAASCISSATNHPIFKKSRVQERRMKLNRVFVDAVGSPH</sequence>
<evidence type="ECO:0000256" key="2">
    <source>
        <dbReference type="ARBA" id="ARBA00022618"/>
    </source>
</evidence>
<gene>
    <name evidence="8" type="ORF">F511_10310</name>
</gene>
<evidence type="ECO:0000259" key="6">
    <source>
        <dbReference type="SMART" id="SM00385"/>
    </source>
</evidence>
<dbReference type="AlphaFoldDB" id="A0A2Z7C2P8"/>
<proteinExistence type="inferred from homology"/>
<dbReference type="CDD" id="cd20544">
    <property type="entry name" value="CYCLIN_AtCycD-like_rpt2"/>
    <property type="match status" value="1"/>
</dbReference>
<dbReference type="EMBL" id="KQ999821">
    <property type="protein sequence ID" value="KZV41176.1"/>
    <property type="molecule type" value="Genomic_DNA"/>
</dbReference>
<dbReference type="InterPro" id="IPR013763">
    <property type="entry name" value="Cyclin-like_dom"/>
</dbReference>
<comment type="similarity">
    <text evidence="1">Belongs to the cyclin family. Cyclin D subfamily.</text>
</comment>
<dbReference type="GO" id="GO:0051301">
    <property type="term" value="P:cell division"/>
    <property type="evidence" value="ECO:0007669"/>
    <property type="project" value="UniProtKB-KW"/>
</dbReference>
<evidence type="ECO:0000313" key="8">
    <source>
        <dbReference type="EMBL" id="KZV41176.1"/>
    </source>
</evidence>
<feature type="domain" description="Cyclin-like" evidence="6">
    <location>
        <begin position="90"/>
        <end position="178"/>
    </location>
</feature>
<dbReference type="GO" id="GO:0048316">
    <property type="term" value="P:seed development"/>
    <property type="evidence" value="ECO:0007669"/>
    <property type="project" value="UniProtKB-ARBA"/>
</dbReference>
<organism evidence="8 9">
    <name type="scientific">Dorcoceras hygrometricum</name>
    <dbReference type="NCBI Taxonomy" id="472368"/>
    <lineage>
        <taxon>Eukaryota</taxon>
        <taxon>Viridiplantae</taxon>
        <taxon>Streptophyta</taxon>
        <taxon>Embryophyta</taxon>
        <taxon>Tracheophyta</taxon>
        <taxon>Spermatophyta</taxon>
        <taxon>Magnoliopsida</taxon>
        <taxon>eudicotyledons</taxon>
        <taxon>Gunneridae</taxon>
        <taxon>Pentapetalae</taxon>
        <taxon>asterids</taxon>
        <taxon>lamiids</taxon>
        <taxon>Lamiales</taxon>
        <taxon>Gesneriaceae</taxon>
        <taxon>Didymocarpoideae</taxon>
        <taxon>Trichosporeae</taxon>
        <taxon>Loxocarpinae</taxon>
        <taxon>Dorcoceras</taxon>
    </lineage>
</organism>
<keyword evidence="9" id="KW-1185">Reference proteome</keyword>
<dbReference type="InterPro" id="IPR048258">
    <property type="entry name" value="Cyclins_cyclin-box"/>
</dbReference>
<dbReference type="InterPro" id="IPR006671">
    <property type="entry name" value="Cyclin_N"/>
</dbReference>
<dbReference type="CDD" id="cd20543">
    <property type="entry name" value="CYCLIN_AtCycD-like_rpt1"/>
    <property type="match status" value="1"/>
</dbReference>
<dbReference type="OrthoDB" id="890224at2759"/>
<feature type="domain" description="Cyclin-like" evidence="6">
    <location>
        <begin position="191"/>
        <end position="279"/>
    </location>
</feature>
<feature type="domain" description="Cyclin C-terminal" evidence="7">
    <location>
        <begin position="187"/>
        <end position="319"/>
    </location>
</feature>
<dbReference type="InterPro" id="IPR004367">
    <property type="entry name" value="Cyclin_C-dom"/>
</dbReference>
<dbReference type="Pfam" id="PF02984">
    <property type="entry name" value="Cyclin_C"/>
    <property type="match status" value="1"/>
</dbReference>
<dbReference type="InterPro" id="IPR036915">
    <property type="entry name" value="Cyclin-like_sf"/>
</dbReference>
<evidence type="ECO:0000259" key="7">
    <source>
        <dbReference type="SMART" id="SM01332"/>
    </source>
</evidence>
<evidence type="ECO:0000256" key="4">
    <source>
        <dbReference type="ARBA" id="ARBA00023306"/>
    </source>
</evidence>
<keyword evidence="2" id="KW-0132">Cell division</keyword>
<dbReference type="Pfam" id="PF00134">
    <property type="entry name" value="Cyclin_N"/>
    <property type="match status" value="1"/>
</dbReference>
<evidence type="ECO:0000313" key="9">
    <source>
        <dbReference type="Proteomes" id="UP000250235"/>
    </source>
</evidence>
<accession>A0A2Z7C2P8</accession>
<evidence type="ECO:0000256" key="3">
    <source>
        <dbReference type="ARBA" id="ARBA00023127"/>
    </source>
</evidence>
<dbReference type="SMART" id="SM01332">
    <property type="entry name" value="Cyclin_C"/>
    <property type="match status" value="1"/>
</dbReference>
<evidence type="ECO:0000256" key="5">
    <source>
        <dbReference type="RuleBase" id="RU000383"/>
    </source>
</evidence>